<dbReference type="Proteomes" id="UP001144110">
    <property type="component" value="Unassembled WGS sequence"/>
</dbReference>
<dbReference type="EMBL" id="JAPHEG010000005">
    <property type="protein sequence ID" value="MDF2953961.1"/>
    <property type="molecule type" value="Genomic_DNA"/>
</dbReference>
<dbReference type="InterPro" id="IPR010982">
    <property type="entry name" value="Lambda_DNA-bd_dom_sf"/>
</dbReference>
<dbReference type="Gene3D" id="1.10.260.40">
    <property type="entry name" value="lambda repressor-like DNA-binding domains"/>
    <property type="match status" value="1"/>
</dbReference>
<dbReference type="Pfam" id="PF01381">
    <property type="entry name" value="HTH_3"/>
    <property type="match status" value="1"/>
</dbReference>
<accession>A0AAE3P6D0</accession>
<reference evidence="2" key="1">
    <citation type="submission" date="2022-11" db="EMBL/GenBank/DDBJ databases">
        <title>Candidatus Alkanophaga archaea from heated hydrothermal vent sediment oxidize petroleum alkanes.</title>
        <authorList>
            <person name="Zehnle H."/>
            <person name="Laso-Perez R."/>
            <person name="Lipp J."/>
            <person name="Teske A."/>
            <person name="Wegener G."/>
        </authorList>
    </citation>
    <scope>NUCLEOTIDE SEQUENCE</scope>
    <source>
        <strain evidence="2">MCA70</strain>
    </source>
</reference>
<name>A0AAE3P6D0_9BACT</name>
<evidence type="ECO:0000313" key="3">
    <source>
        <dbReference type="Proteomes" id="UP001144110"/>
    </source>
</evidence>
<organism evidence="2 3">
    <name type="scientific">Candidatus Thermodesulfobacterium syntrophicum</name>
    <dbReference type="NCBI Taxonomy" id="3060442"/>
    <lineage>
        <taxon>Bacteria</taxon>
        <taxon>Pseudomonadati</taxon>
        <taxon>Thermodesulfobacteriota</taxon>
        <taxon>Thermodesulfobacteria</taxon>
        <taxon>Thermodesulfobacteriales</taxon>
        <taxon>Thermodesulfobacteriaceae</taxon>
        <taxon>Thermodesulfobacterium</taxon>
    </lineage>
</organism>
<dbReference type="SUPFAM" id="SSF47413">
    <property type="entry name" value="lambda repressor-like DNA-binding domains"/>
    <property type="match status" value="1"/>
</dbReference>
<protein>
    <recommendedName>
        <fullName evidence="1">HTH cro/C1-type domain-containing protein</fullName>
    </recommendedName>
</protein>
<gene>
    <name evidence="2" type="ORF">OD816_001206</name>
</gene>
<dbReference type="AlphaFoldDB" id="A0AAE3P6D0"/>
<proteinExistence type="predicted"/>
<comment type="caution">
    <text evidence="2">The sequence shown here is derived from an EMBL/GenBank/DDBJ whole genome shotgun (WGS) entry which is preliminary data.</text>
</comment>
<dbReference type="GO" id="GO:0003677">
    <property type="term" value="F:DNA binding"/>
    <property type="evidence" value="ECO:0007669"/>
    <property type="project" value="InterPro"/>
</dbReference>
<evidence type="ECO:0000313" key="2">
    <source>
        <dbReference type="EMBL" id="MDF2953961.1"/>
    </source>
</evidence>
<dbReference type="PROSITE" id="PS50943">
    <property type="entry name" value="HTH_CROC1"/>
    <property type="match status" value="1"/>
</dbReference>
<sequence length="66" mass="7534">MKIGNIEKNKEKIIKIKTALLLKGLKQKDIAKELGISSAAVSMLINGKRKSKRFEEWVRKRLGIEI</sequence>
<dbReference type="InterPro" id="IPR001387">
    <property type="entry name" value="Cro/C1-type_HTH"/>
</dbReference>
<feature type="domain" description="HTH cro/C1-type" evidence="1">
    <location>
        <begin position="16"/>
        <end position="50"/>
    </location>
</feature>
<evidence type="ECO:0000259" key="1">
    <source>
        <dbReference type="PROSITE" id="PS50943"/>
    </source>
</evidence>